<dbReference type="AlphaFoldDB" id="A0A7W6BD72"/>
<proteinExistence type="predicted"/>
<accession>A0A7W6BD72</accession>
<organism evidence="1 2">
    <name type="scientific">Rhizobium fabae</name>
    <dbReference type="NCBI Taxonomy" id="573179"/>
    <lineage>
        <taxon>Bacteria</taxon>
        <taxon>Pseudomonadati</taxon>
        <taxon>Pseudomonadota</taxon>
        <taxon>Alphaproteobacteria</taxon>
        <taxon>Hyphomicrobiales</taxon>
        <taxon>Rhizobiaceae</taxon>
        <taxon>Rhizobium/Agrobacterium group</taxon>
        <taxon>Rhizobium</taxon>
    </lineage>
</organism>
<reference evidence="1 2" key="1">
    <citation type="submission" date="2020-08" db="EMBL/GenBank/DDBJ databases">
        <title>Genomic Encyclopedia of Type Strains, Phase IV (KMG-IV): sequencing the most valuable type-strain genomes for metagenomic binning, comparative biology and taxonomic classification.</title>
        <authorList>
            <person name="Goeker M."/>
        </authorList>
    </citation>
    <scope>NUCLEOTIDE SEQUENCE [LARGE SCALE GENOMIC DNA]</scope>
    <source>
        <strain evidence="1 2">DSM 19331</strain>
    </source>
</reference>
<evidence type="ECO:0000313" key="1">
    <source>
        <dbReference type="EMBL" id="MBB3918024.1"/>
    </source>
</evidence>
<dbReference type="EMBL" id="JACIDG010000016">
    <property type="protein sequence ID" value="MBB3918024.1"/>
    <property type="molecule type" value="Genomic_DNA"/>
</dbReference>
<name>A0A7W6BD72_9HYPH</name>
<comment type="caution">
    <text evidence="1">The sequence shown here is derived from an EMBL/GenBank/DDBJ whole genome shotgun (WGS) entry which is preliminary data.</text>
</comment>
<sequence length="139" mass="15612">MSASLIYDLAPIGSISAWRVSRPLSELKRDDFYSHHGAVADETEFQGRMFEQAEHSRELRALHRQTVRMNCSTPWGPSQGVRRRESDRMGAFVAAGPSWRKGCGLSLARGSLLRGFGAIARPRRSALRFRCGLNRRPVV</sequence>
<gene>
    <name evidence="1" type="ORF">GGQ65_005355</name>
</gene>
<protein>
    <submittedName>
        <fullName evidence="1">Uncharacterized protein</fullName>
    </submittedName>
</protein>
<dbReference type="Proteomes" id="UP000545490">
    <property type="component" value="Unassembled WGS sequence"/>
</dbReference>
<evidence type="ECO:0000313" key="2">
    <source>
        <dbReference type="Proteomes" id="UP000545490"/>
    </source>
</evidence>